<dbReference type="InterPro" id="IPR036583">
    <property type="entry name" value="23S_rRNA_IVS_sf"/>
</dbReference>
<dbReference type="NCBIfam" id="TIGR02436">
    <property type="entry name" value="four helix bundle protein"/>
    <property type="match status" value="1"/>
</dbReference>
<evidence type="ECO:0000256" key="1">
    <source>
        <dbReference type="SAM" id="MobiDB-lite"/>
    </source>
</evidence>
<reference evidence="2 3" key="1">
    <citation type="submission" date="2020-08" db="EMBL/GenBank/DDBJ databases">
        <title>Studying the diversity of plant-associated saprophytic bacteria and their role in host health and plant-pathogen interactions.</title>
        <authorList>
            <person name="Potnis N."/>
        </authorList>
    </citation>
    <scope>NUCLEOTIDE SEQUENCE [LARGE SCALE GENOMIC DNA]</scope>
    <source>
        <strain evidence="2 3">F16</strain>
    </source>
</reference>
<protein>
    <submittedName>
        <fullName evidence="2">Four helix bundle protein</fullName>
    </submittedName>
</protein>
<dbReference type="Pfam" id="PF05635">
    <property type="entry name" value="23S_rRNA_IVP"/>
    <property type="match status" value="1"/>
</dbReference>
<evidence type="ECO:0000313" key="3">
    <source>
        <dbReference type="Proteomes" id="UP000554726"/>
    </source>
</evidence>
<name>A0ABR6JQV5_9XANT</name>
<dbReference type="PANTHER" id="PTHR38471">
    <property type="entry name" value="FOUR HELIX BUNDLE PROTEIN"/>
    <property type="match status" value="1"/>
</dbReference>
<keyword evidence="3" id="KW-1185">Reference proteome</keyword>
<evidence type="ECO:0000313" key="2">
    <source>
        <dbReference type="EMBL" id="MBB4595210.1"/>
    </source>
</evidence>
<feature type="region of interest" description="Disordered" evidence="1">
    <location>
        <begin position="121"/>
        <end position="141"/>
    </location>
</feature>
<organism evidence="2 3">
    <name type="scientific">Xanthomonas cannabis</name>
    <dbReference type="NCBI Taxonomy" id="1885674"/>
    <lineage>
        <taxon>Bacteria</taxon>
        <taxon>Pseudomonadati</taxon>
        <taxon>Pseudomonadota</taxon>
        <taxon>Gammaproteobacteria</taxon>
        <taxon>Lysobacterales</taxon>
        <taxon>Lysobacteraceae</taxon>
        <taxon>Xanthomonas</taxon>
    </lineage>
</organism>
<proteinExistence type="predicted"/>
<dbReference type="Proteomes" id="UP000554726">
    <property type="component" value="Unassembled WGS sequence"/>
</dbReference>
<dbReference type="SUPFAM" id="SSF158446">
    <property type="entry name" value="IVS-encoded protein-like"/>
    <property type="match status" value="1"/>
</dbReference>
<gene>
    <name evidence="2" type="ORF">FHR60_003925</name>
</gene>
<dbReference type="CDD" id="cd16377">
    <property type="entry name" value="23S_rRNA_IVP_like"/>
    <property type="match status" value="1"/>
</dbReference>
<accession>A0ABR6JQV5</accession>
<dbReference type="RefSeq" id="WP_184442460.1">
    <property type="nucleotide sequence ID" value="NZ_JACHNS010000010.1"/>
</dbReference>
<comment type="caution">
    <text evidence="2">The sequence shown here is derived from an EMBL/GenBank/DDBJ whole genome shotgun (WGS) entry which is preliminary data.</text>
</comment>
<dbReference type="InterPro" id="IPR012657">
    <property type="entry name" value="23S_rRNA-intervening_sequence"/>
</dbReference>
<dbReference type="Gene3D" id="1.20.1440.60">
    <property type="entry name" value="23S rRNA-intervening sequence"/>
    <property type="match status" value="1"/>
</dbReference>
<dbReference type="EMBL" id="JACHNS010000010">
    <property type="protein sequence ID" value="MBB4595210.1"/>
    <property type="molecule type" value="Genomic_DNA"/>
</dbReference>
<sequence length="141" mass="15626">MAVSHFRELEVWQLSMQLAESVYALGTSLPQVERYGLTSQLQRSAVSIPSNIAEGNARSTTRDYARFVAIAMGSCAELQTQLLLVERLGMGQHAELIAALELCERVSQMLSRLQQSLQRRLESGSRVPGPGSRISENVEDY</sequence>
<dbReference type="PANTHER" id="PTHR38471:SF2">
    <property type="entry name" value="FOUR HELIX BUNDLE PROTEIN"/>
    <property type="match status" value="1"/>
</dbReference>